<protein>
    <submittedName>
        <fullName evidence="1">Uncharacterized protein</fullName>
    </submittedName>
</protein>
<dbReference type="Gene3D" id="3.40.50.300">
    <property type="entry name" value="P-loop containing nucleotide triphosphate hydrolases"/>
    <property type="match status" value="1"/>
</dbReference>
<reference evidence="1 2" key="1">
    <citation type="journal article" date="2016" name="Proc. Natl. Acad. Sci. U.S.A.">
        <title>Comparative genomics of biotechnologically important yeasts.</title>
        <authorList>
            <person name="Riley R."/>
            <person name="Haridas S."/>
            <person name="Wolfe K.H."/>
            <person name="Lopes M.R."/>
            <person name="Hittinger C.T."/>
            <person name="Goeker M."/>
            <person name="Salamov A.A."/>
            <person name="Wisecaver J.H."/>
            <person name="Long T.M."/>
            <person name="Calvey C.H."/>
            <person name="Aerts A.L."/>
            <person name="Barry K.W."/>
            <person name="Choi C."/>
            <person name="Clum A."/>
            <person name="Coughlan A.Y."/>
            <person name="Deshpande S."/>
            <person name="Douglass A.P."/>
            <person name="Hanson S.J."/>
            <person name="Klenk H.-P."/>
            <person name="LaButti K.M."/>
            <person name="Lapidus A."/>
            <person name="Lindquist E.A."/>
            <person name="Lipzen A.M."/>
            <person name="Meier-Kolthoff J.P."/>
            <person name="Ohm R.A."/>
            <person name="Otillar R.P."/>
            <person name="Pangilinan J.L."/>
            <person name="Peng Y."/>
            <person name="Rokas A."/>
            <person name="Rosa C.A."/>
            <person name="Scheuner C."/>
            <person name="Sibirny A.A."/>
            <person name="Slot J.C."/>
            <person name="Stielow J.B."/>
            <person name="Sun H."/>
            <person name="Kurtzman C.P."/>
            <person name="Blackwell M."/>
            <person name="Grigoriev I.V."/>
            <person name="Jeffries T.W."/>
        </authorList>
    </citation>
    <scope>NUCLEOTIDE SEQUENCE [LARGE SCALE GENOMIC DNA]</scope>
    <source>
        <strain evidence="1 2">NRRL Y-2026</strain>
    </source>
</reference>
<dbReference type="GeneID" id="30177652"/>
<sequence>MKVKVPFWRHPKLAGKPASKFPKHLRTLLNASKFTYVGAGPRTLDSVVSYIPTLKSRNRGNDNIRSRIFSANPDIPNVAAGCTTINVIICISQRDFPISIHQRLLALLVIKGINLNNVHWVITDVDQLGEYPMFPTNLGPISKTNMKLWKTQFLNELNKYKQYFTYTRMAENVEKSSNDFDLFETNIKDTNESIFEKLKNYTVSLKHIHLFSKDLPWTLTPILQSLDYDPFQSANTYIIGQANSGKTSLLRSMVSAFCKDLNKEMDSDTKLEEGDEADGLIVSPQHIKPSPVPFASKFNVYNVPGMKLIDTPGYVRTEGSIWSHTNDRGAHLLRIPDVNSSTKLKKQMAVCPRVLHQVKHDASVLSGIHIGGLVFIKPWLVTPKDAPKSGEFPDITVEVIKNMPGEVKAITAQDINGKMFDPEHSKVVKEREWSRYLLRDERIELVLDNIGSFTATADNLPFVSSTEVFWEVSVPARVRFLSRSWDANGEPVFKSFQPLKLGFAKELAMLVHQVGAKSCV</sequence>
<dbReference type="RefSeq" id="XP_019016087.1">
    <property type="nucleotide sequence ID" value="XM_019160965.1"/>
</dbReference>
<keyword evidence="2" id="KW-1185">Reference proteome</keyword>
<gene>
    <name evidence="1" type="ORF">PICMEDRAFT_157844</name>
</gene>
<dbReference type="SUPFAM" id="SSF52540">
    <property type="entry name" value="P-loop containing nucleoside triphosphate hydrolases"/>
    <property type="match status" value="1"/>
</dbReference>
<proteinExistence type="predicted"/>
<dbReference type="EMBL" id="KV454005">
    <property type="protein sequence ID" value="ODQ44974.1"/>
    <property type="molecule type" value="Genomic_DNA"/>
</dbReference>
<dbReference type="Proteomes" id="UP000094455">
    <property type="component" value="Unassembled WGS sequence"/>
</dbReference>
<name>A0A1E3NFS4_9ASCO</name>
<dbReference type="AlphaFoldDB" id="A0A1E3NFS4"/>
<accession>A0A1E3NFS4</accession>
<evidence type="ECO:0000313" key="2">
    <source>
        <dbReference type="Proteomes" id="UP000094455"/>
    </source>
</evidence>
<dbReference type="OrthoDB" id="1696305at2759"/>
<dbReference type="STRING" id="763406.A0A1E3NFS4"/>
<dbReference type="InterPro" id="IPR027417">
    <property type="entry name" value="P-loop_NTPase"/>
</dbReference>
<organism evidence="1 2">
    <name type="scientific">Pichia membranifaciens NRRL Y-2026</name>
    <dbReference type="NCBI Taxonomy" id="763406"/>
    <lineage>
        <taxon>Eukaryota</taxon>
        <taxon>Fungi</taxon>
        <taxon>Dikarya</taxon>
        <taxon>Ascomycota</taxon>
        <taxon>Saccharomycotina</taxon>
        <taxon>Pichiomycetes</taxon>
        <taxon>Pichiales</taxon>
        <taxon>Pichiaceae</taxon>
        <taxon>Pichia</taxon>
    </lineage>
</organism>
<evidence type="ECO:0000313" key="1">
    <source>
        <dbReference type="EMBL" id="ODQ44974.1"/>
    </source>
</evidence>